<feature type="domain" description="Glycosyltransferase 2-like" evidence="8">
    <location>
        <begin position="23"/>
        <end position="182"/>
    </location>
</feature>
<proteinExistence type="predicted"/>
<protein>
    <submittedName>
        <fullName evidence="9">Glycosyltransferase, group 2 family protein (Glycan biosynthesis)</fullName>
    </submittedName>
</protein>
<dbReference type="Proteomes" id="UP000054997">
    <property type="component" value="Unassembled WGS sequence"/>
</dbReference>
<dbReference type="SUPFAM" id="SSF53448">
    <property type="entry name" value="Nucleotide-diphospho-sugar transferases"/>
    <property type="match status" value="1"/>
</dbReference>
<dbReference type="RefSeq" id="WP_237758285.1">
    <property type="nucleotide sequence ID" value="NZ_CAAAHZ010000008.1"/>
</dbReference>
<dbReference type="Gene3D" id="3.90.550.10">
    <property type="entry name" value="Spore Coat Polysaccharide Biosynthesis Protein SpsA, Chain A"/>
    <property type="match status" value="1"/>
</dbReference>
<dbReference type="InterPro" id="IPR001173">
    <property type="entry name" value="Glyco_trans_2-like"/>
</dbReference>
<dbReference type="CDD" id="cd04187">
    <property type="entry name" value="DPM1_like_bac"/>
    <property type="match status" value="1"/>
</dbReference>
<keyword evidence="4" id="KW-0812">Transmembrane</keyword>
<evidence type="ECO:0000313" key="9">
    <source>
        <dbReference type="EMBL" id="KTD21377.1"/>
    </source>
</evidence>
<gene>
    <name evidence="9" type="ORF">Llon_1475</name>
</gene>
<dbReference type="FunFam" id="3.90.550.10:FF:000170">
    <property type="entry name" value="Dolichol-phosphate mannosyltransferase"/>
    <property type="match status" value="1"/>
</dbReference>
<evidence type="ECO:0000256" key="7">
    <source>
        <dbReference type="ARBA" id="ARBA00023136"/>
    </source>
</evidence>
<dbReference type="GO" id="GO:0009103">
    <property type="term" value="P:lipopolysaccharide biosynthetic process"/>
    <property type="evidence" value="ECO:0007669"/>
    <property type="project" value="UniProtKB-KW"/>
</dbReference>
<dbReference type="PANTHER" id="PTHR48090:SF3">
    <property type="entry name" value="UNDECAPRENYL-PHOSPHATE 4-DEOXY-4-FORMAMIDO-L-ARABINOSE TRANSFERASE"/>
    <property type="match status" value="1"/>
</dbReference>
<keyword evidence="10" id="KW-1185">Reference proteome</keyword>
<keyword evidence="2" id="KW-0328">Glycosyltransferase</keyword>
<evidence type="ECO:0000256" key="1">
    <source>
        <dbReference type="ARBA" id="ARBA00022475"/>
    </source>
</evidence>
<evidence type="ECO:0000256" key="6">
    <source>
        <dbReference type="ARBA" id="ARBA00022989"/>
    </source>
</evidence>
<keyword evidence="1" id="KW-1003">Cell membrane</keyword>
<dbReference type="GO" id="GO:0099621">
    <property type="term" value="F:undecaprenyl-phosphate 4-deoxy-4-formamido-L-arabinose transferase activity"/>
    <property type="evidence" value="ECO:0007669"/>
    <property type="project" value="TreeGrafter"/>
</dbReference>
<evidence type="ECO:0000256" key="5">
    <source>
        <dbReference type="ARBA" id="ARBA00022985"/>
    </source>
</evidence>
<dbReference type="STRING" id="45068.Llon_1475"/>
<keyword evidence="3 9" id="KW-0808">Transferase</keyword>
<dbReference type="Pfam" id="PF00535">
    <property type="entry name" value="Glycos_transf_2"/>
    <property type="match status" value="1"/>
</dbReference>
<comment type="caution">
    <text evidence="9">The sequence shown here is derived from an EMBL/GenBank/DDBJ whole genome shotgun (WGS) entry which is preliminary data.</text>
</comment>
<keyword evidence="6" id="KW-1133">Transmembrane helix</keyword>
<evidence type="ECO:0000313" key="10">
    <source>
        <dbReference type="Proteomes" id="UP000054997"/>
    </source>
</evidence>
<sequence length="256" mass="29289">MRYNDSFLMRQVSGMSSRDKNLSIIIPVYNEVDNVSRLYQEIEAVLTKLPLDYEVIFVDDGSTDGTRERLQHLTRQYQNLQVVSHKKNYGQSAALLTGARAARHLLLVTMDGDGQNDPADIPLLLENLTDLNTIVLGNRKKRDDSLLRILSSRIGNGIRQKLLHDDCPDTGCSLKLFTREAFLSLPHFNHMHRFLPALFKRAGYKLINVQVNHRPRSFGVSKYGVMNRLFVGIHDLIGMRWLLKRPCAPEVCNHEH</sequence>
<accession>A0A0W0VMP9</accession>
<dbReference type="GO" id="GO:0005886">
    <property type="term" value="C:plasma membrane"/>
    <property type="evidence" value="ECO:0007669"/>
    <property type="project" value="TreeGrafter"/>
</dbReference>
<name>A0A0W0VMP9_9GAMM</name>
<evidence type="ECO:0000256" key="3">
    <source>
        <dbReference type="ARBA" id="ARBA00022679"/>
    </source>
</evidence>
<evidence type="ECO:0000259" key="8">
    <source>
        <dbReference type="Pfam" id="PF00535"/>
    </source>
</evidence>
<keyword evidence="7" id="KW-0472">Membrane</keyword>
<dbReference type="InterPro" id="IPR050256">
    <property type="entry name" value="Glycosyltransferase_2"/>
</dbReference>
<keyword evidence="5" id="KW-0448">Lipopolysaccharide biosynthesis</keyword>
<organism evidence="9 10">
    <name type="scientific">Legionella londiniensis</name>
    <dbReference type="NCBI Taxonomy" id="45068"/>
    <lineage>
        <taxon>Bacteria</taxon>
        <taxon>Pseudomonadati</taxon>
        <taxon>Pseudomonadota</taxon>
        <taxon>Gammaproteobacteria</taxon>
        <taxon>Legionellales</taxon>
        <taxon>Legionellaceae</taxon>
        <taxon>Legionella</taxon>
    </lineage>
</organism>
<reference evidence="9" key="1">
    <citation type="submission" date="2015-11" db="EMBL/GenBank/DDBJ databases">
        <title>Genomic analysis of 38 Legionella species identifies large and diverse effector repertoires.</title>
        <authorList>
            <person name="Burstein D."/>
            <person name="Amaro F."/>
            <person name="Zusman T."/>
            <person name="Lifshitz Z."/>
            <person name="Cohen O."/>
            <person name="Gilbert J.A."/>
            <person name="Pupko T."/>
            <person name="Shuman H.A."/>
            <person name="Segal G."/>
        </authorList>
    </citation>
    <scope>NUCLEOTIDE SEQUENCE [LARGE SCALE GENOMIC DNA]</scope>
    <source>
        <strain evidence="9">ATCC 49505</strain>
    </source>
</reference>
<evidence type="ECO:0000256" key="4">
    <source>
        <dbReference type="ARBA" id="ARBA00022692"/>
    </source>
</evidence>
<dbReference type="PANTHER" id="PTHR48090">
    <property type="entry name" value="UNDECAPRENYL-PHOSPHATE 4-DEOXY-4-FORMAMIDO-L-ARABINOSE TRANSFERASE-RELATED"/>
    <property type="match status" value="1"/>
</dbReference>
<dbReference type="AlphaFoldDB" id="A0A0W0VMP9"/>
<dbReference type="PATRIC" id="fig|45068.5.peg.1599"/>
<evidence type="ECO:0000256" key="2">
    <source>
        <dbReference type="ARBA" id="ARBA00022676"/>
    </source>
</evidence>
<dbReference type="InterPro" id="IPR029044">
    <property type="entry name" value="Nucleotide-diphossugar_trans"/>
</dbReference>
<dbReference type="EMBL" id="LNYK01000016">
    <property type="protein sequence ID" value="KTD21377.1"/>
    <property type="molecule type" value="Genomic_DNA"/>
</dbReference>